<dbReference type="PROSITE" id="PS51257">
    <property type="entry name" value="PROKAR_LIPOPROTEIN"/>
    <property type="match status" value="1"/>
</dbReference>
<dbReference type="InterPro" id="IPR013783">
    <property type="entry name" value="Ig-like_fold"/>
</dbReference>
<organism evidence="2 3">
    <name type="scientific">Pyxidicoccus parkwayensis</name>
    <dbReference type="NCBI Taxonomy" id="2813578"/>
    <lineage>
        <taxon>Bacteria</taxon>
        <taxon>Pseudomonadati</taxon>
        <taxon>Myxococcota</taxon>
        <taxon>Myxococcia</taxon>
        <taxon>Myxococcales</taxon>
        <taxon>Cystobacterineae</taxon>
        <taxon>Myxococcaceae</taxon>
        <taxon>Pyxidicoccus</taxon>
    </lineage>
</organism>
<dbReference type="Proteomes" id="UP000662747">
    <property type="component" value="Chromosome"/>
</dbReference>
<dbReference type="SMART" id="SM00710">
    <property type="entry name" value="PbH1"/>
    <property type="match status" value="5"/>
</dbReference>
<gene>
    <name evidence="2" type="ORF">JY651_39750</name>
</gene>
<evidence type="ECO:0000313" key="2">
    <source>
        <dbReference type="EMBL" id="QSQ21265.1"/>
    </source>
</evidence>
<evidence type="ECO:0000313" key="3">
    <source>
        <dbReference type="Proteomes" id="UP000662747"/>
    </source>
</evidence>
<proteinExistence type="predicted"/>
<dbReference type="InterPro" id="IPR006626">
    <property type="entry name" value="PbH1"/>
</dbReference>
<dbReference type="InterPro" id="IPR011050">
    <property type="entry name" value="Pectin_lyase_fold/virulence"/>
</dbReference>
<keyword evidence="3" id="KW-1185">Reference proteome</keyword>
<dbReference type="InterPro" id="IPR039448">
    <property type="entry name" value="Beta_helix"/>
</dbReference>
<accession>A0ABX7NUU7</accession>
<dbReference type="SUPFAM" id="SSF51126">
    <property type="entry name" value="Pectin lyase-like"/>
    <property type="match status" value="1"/>
</dbReference>
<dbReference type="Pfam" id="PF13229">
    <property type="entry name" value="Beta_helix"/>
    <property type="match status" value="1"/>
</dbReference>
<dbReference type="EMBL" id="CP071090">
    <property type="protein sequence ID" value="QSQ21265.1"/>
    <property type="molecule type" value="Genomic_DNA"/>
</dbReference>
<name>A0ABX7NUU7_9BACT</name>
<reference evidence="2 3" key="1">
    <citation type="submission" date="2021-02" db="EMBL/GenBank/DDBJ databases">
        <title>De Novo genome assembly of isolated myxobacteria.</title>
        <authorList>
            <person name="Stevens D.C."/>
        </authorList>
    </citation>
    <scope>NUCLEOTIDE SEQUENCE [LARGE SCALE GENOMIC DNA]</scope>
    <source>
        <strain evidence="3">SCPEA02</strain>
    </source>
</reference>
<feature type="domain" description="Right handed beta helix" evidence="1">
    <location>
        <begin position="578"/>
        <end position="735"/>
    </location>
</feature>
<sequence>MHRAHTTRLSLLVSAWVLVTVAGCHQDDQTPINLEPSASARVLVALPRSLPLASVSRVVATVTPAGGAPVQQELSGTGASWQGLVRRVHSGAGATVEAEAFDAQGTAVALAQVSEVSFAKHRSGLIVLVPRAQSQGEPPGNVAPFIDAVVGSTADPRPGAALSLRAVAGDANTGDTVSYAWRATGGTFSGDTTPTPVWTAPTEIGAVTLTLQVTDSHGAAATLDFVVGVNRTGAGPVDGQAVLNRWPALSELTAQPSEEVSEGTPVSLRAVSVDEDGDVLRLQWQASCEGTFDDATAAQASFTPTALPAGACNNCKLTLSVSDGFGGAREGSVDLCVVRKLPPVIVSTSQSSEGTTAGDLVRLVATAEDPQHEPLTFTWTASTGLLGPPAKTGGTGEVDWTALSCLPADVVPTVQLTVTNRSGLSDSHTFTVAWNGGRCGQHPPCSVTLEDAKVTMQADCTTESTVFIPDGYTFDGAGHVLTAVDPEGGRFLGAVLRNRGAEADVRALKVEGRSLTGAGKCDGGEDALAGIRLMGASGSVVDSEVRDLFQAGGNGGCQEGTAIEVRNAPGAASVLHVDVLRNRVAGYQKAGIVASGRLDVRVEGNTVEGGGPLSVIARNGIQVSSGATGRVTGNTVTGHSYTGPGYVASGILVAGGPYYGNDVPLSRDVVIRNNTLADNDVGINLAQAAADGGPLPESTRIQVVDNTLSSAALTNGYPYQAGISDYGGGNVISRNHISGAGYDRATSPGVTFDVDVVAGAAARVVFLTEEQHVAAGACSGELVVQSQDAVGNLSALTTPTLVAEAAGVTFYADAACTQALPASGAGAELKLEAPQQEARFFFLATQTGTVTVSVTGDGVSASQSQTVE</sequence>
<dbReference type="InterPro" id="IPR012334">
    <property type="entry name" value="Pectin_lyas_fold"/>
</dbReference>
<dbReference type="RefSeq" id="WP_206722843.1">
    <property type="nucleotide sequence ID" value="NZ_CP071090.1"/>
</dbReference>
<evidence type="ECO:0000259" key="1">
    <source>
        <dbReference type="Pfam" id="PF13229"/>
    </source>
</evidence>
<dbReference type="Gene3D" id="2.160.20.10">
    <property type="entry name" value="Single-stranded right-handed beta-helix, Pectin lyase-like"/>
    <property type="match status" value="1"/>
</dbReference>
<dbReference type="Gene3D" id="2.60.40.10">
    <property type="entry name" value="Immunoglobulins"/>
    <property type="match status" value="1"/>
</dbReference>
<protein>
    <submittedName>
        <fullName evidence="2">Right-handed parallel beta-helix repeat-containing protein</fullName>
    </submittedName>
</protein>